<dbReference type="EMBL" id="JAVFWL010000003">
    <property type="protein sequence ID" value="KAK6743430.1"/>
    <property type="molecule type" value="Genomic_DNA"/>
</dbReference>
<name>A0ABR1D0Z7_NECAM</name>
<reference evidence="1 2" key="1">
    <citation type="submission" date="2023-08" db="EMBL/GenBank/DDBJ databases">
        <title>A Necator americanus chromosomal reference genome.</title>
        <authorList>
            <person name="Ilik V."/>
            <person name="Petrzelkova K.J."/>
            <person name="Pardy F."/>
            <person name="Fuh T."/>
            <person name="Niatou-Singa F.S."/>
            <person name="Gouil Q."/>
            <person name="Baker L."/>
            <person name="Ritchie M.E."/>
            <person name="Jex A.R."/>
            <person name="Gazzola D."/>
            <person name="Li H."/>
            <person name="Toshio Fujiwara R."/>
            <person name="Zhan B."/>
            <person name="Aroian R.V."/>
            <person name="Pafco B."/>
            <person name="Schwarz E.M."/>
        </authorList>
    </citation>
    <scope>NUCLEOTIDE SEQUENCE [LARGE SCALE GENOMIC DNA]</scope>
    <source>
        <strain evidence="1 2">Aroian</strain>
        <tissue evidence="1">Whole animal</tissue>
    </source>
</reference>
<evidence type="ECO:0000313" key="1">
    <source>
        <dbReference type="EMBL" id="KAK6743430.1"/>
    </source>
</evidence>
<evidence type="ECO:0000313" key="2">
    <source>
        <dbReference type="Proteomes" id="UP001303046"/>
    </source>
</evidence>
<proteinExistence type="predicted"/>
<dbReference type="Proteomes" id="UP001303046">
    <property type="component" value="Unassembled WGS sequence"/>
</dbReference>
<sequence length="101" mass="11244">MSLLCEYRKSSPHAETTCSVATTRLSVCAVHSNDALYLTTVSSSRRTASKNLEAKHVTFACPSSGAKQLRESKPNFHVRKRFSFHTGEKLSNEPEESVRLD</sequence>
<organism evidence="1 2">
    <name type="scientific">Necator americanus</name>
    <name type="common">Human hookworm</name>
    <dbReference type="NCBI Taxonomy" id="51031"/>
    <lineage>
        <taxon>Eukaryota</taxon>
        <taxon>Metazoa</taxon>
        <taxon>Ecdysozoa</taxon>
        <taxon>Nematoda</taxon>
        <taxon>Chromadorea</taxon>
        <taxon>Rhabditida</taxon>
        <taxon>Rhabditina</taxon>
        <taxon>Rhabditomorpha</taxon>
        <taxon>Strongyloidea</taxon>
        <taxon>Ancylostomatidae</taxon>
        <taxon>Bunostominae</taxon>
        <taxon>Necator</taxon>
    </lineage>
</organism>
<keyword evidence="2" id="KW-1185">Reference proteome</keyword>
<accession>A0ABR1D0Z7</accession>
<comment type="caution">
    <text evidence="1">The sequence shown here is derived from an EMBL/GenBank/DDBJ whole genome shotgun (WGS) entry which is preliminary data.</text>
</comment>
<gene>
    <name evidence="1" type="primary">Necator_chrIII.g11357</name>
    <name evidence="1" type="ORF">RB195_010592</name>
</gene>
<protein>
    <submittedName>
        <fullName evidence="1">Uncharacterized protein</fullName>
    </submittedName>
</protein>